<sequence>MISSKLGKIIIKKKLQNNHLMTKSKYNIDWVKLPTITITVFAQTPVTDDNHDSVVTIKLGPKDYLRSYNSKDYLFAVQAGPNDNAVLGTSFMARLGLTFDRTNKRIGFGPGCGCEVSTDGYPIISNGYRVIWSPSQFPEQPSTSIPDGRSTLRRSFSRLGSIRRGSKHSKPNYEKFDG</sequence>
<dbReference type="Proteomes" id="UP000077115">
    <property type="component" value="Unassembled WGS sequence"/>
</dbReference>
<dbReference type="AlphaFoldDB" id="A0A177WV53"/>
<dbReference type="OrthoDB" id="2152801at2759"/>
<reference evidence="1 2" key="1">
    <citation type="submission" date="2006-10" db="EMBL/GenBank/DDBJ databases">
        <title>The Genome Sequence of Batrachochytrium dendrobatidis JEL423.</title>
        <authorList>
            <consortium name="The Broad Institute Genome Sequencing Platform"/>
            <person name="Birren B."/>
            <person name="Lander E."/>
            <person name="Galagan J."/>
            <person name="Cuomo C."/>
            <person name="Devon K."/>
            <person name="Jaffe D."/>
            <person name="Butler J."/>
            <person name="Alvarez P."/>
            <person name="Gnerre S."/>
            <person name="Grabherr M."/>
            <person name="Kleber M."/>
            <person name="Mauceli E."/>
            <person name="Brockman W."/>
            <person name="Young S."/>
            <person name="LaButti K."/>
            <person name="Sykes S."/>
            <person name="DeCaprio D."/>
            <person name="Crawford M."/>
            <person name="Koehrsen M."/>
            <person name="Engels R."/>
            <person name="Montgomery P."/>
            <person name="Pearson M."/>
            <person name="Howarth C."/>
            <person name="Larson L."/>
            <person name="White J."/>
            <person name="O'Leary S."/>
            <person name="Kodira C."/>
            <person name="Zeng Q."/>
            <person name="Yandava C."/>
            <person name="Alvarado L."/>
            <person name="Longcore J."/>
            <person name="James T."/>
        </authorList>
    </citation>
    <scope>NUCLEOTIDE SEQUENCE [LARGE SCALE GENOMIC DNA]</scope>
    <source>
        <strain evidence="1 2">JEL423</strain>
    </source>
</reference>
<evidence type="ECO:0000313" key="2">
    <source>
        <dbReference type="Proteomes" id="UP000077115"/>
    </source>
</evidence>
<evidence type="ECO:0000313" key="1">
    <source>
        <dbReference type="EMBL" id="OAJ43933.1"/>
    </source>
</evidence>
<dbReference type="InterPro" id="IPR021109">
    <property type="entry name" value="Peptidase_aspartic_dom_sf"/>
</dbReference>
<dbReference type="SUPFAM" id="SSF50630">
    <property type="entry name" value="Acid proteases"/>
    <property type="match status" value="1"/>
</dbReference>
<dbReference type="EMBL" id="DS022311">
    <property type="protein sequence ID" value="OAJ43933.1"/>
    <property type="molecule type" value="Genomic_DNA"/>
</dbReference>
<name>A0A177WV53_BATDL</name>
<dbReference type="VEuPathDB" id="FungiDB:BDEG_27245"/>
<organism evidence="1 2">
    <name type="scientific">Batrachochytrium dendrobatidis (strain JEL423)</name>
    <dbReference type="NCBI Taxonomy" id="403673"/>
    <lineage>
        <taxon>Eukaryota</taxon>
        <taxon>Fungi</taxon>
        <taxon>Fungi incertae sedis</taxon>
        <taxon>Chytridiomycota</taxon>
        <taxon>Chytridiomycota incertae sedis</taxon>
        <taxon>Chytridiomycetes</taxon>
        <taxon>Rhizophydiales</taxon>
        <taxon>Rhizophydiales incertae sedis</taxon>
        <taxon>Batrachochytrium</taxon>
    </lineage>
</organism>
<proteinExistence type="predicted"/>
<reference evidence="1 2" key="2">
    <citation type="submission" date="2016-05" db="EMBL/GenBank/DDBJ databases">
        <title>Lineage-specific infection strategies underlie the spectrum of fungal disease in amphibians.</title>
        <authorList>
            <person name="Cuomo C.A."/>
            <person name="Farrer R.A."/>
            <person name="James T."/>
            <person name="Longcore J."/>
            <person name="Birren B."/>
        </authorList>
    </citation>
    <scope>NUCLEOTIDE SEQUENCE [LARGE SCALE GENOMIC DNA]</scope>
    <source>
        <strain evidence="1 2">JEL423</strain>
    </source>
</reference>
<dbReference type="Gene3D" id="2.40.70.10">
    <property type="entry name" value="Acid Proteases"/>
    <property type="match status" value="1"/>
</dbReference>
<accession>A0A177WV53</accession>
<protein>
    <recommendedName>
        <fullName evidence="3">Peptidase A1 domain-containing protein</fullName>
    </recommendedName>
</protein>
<gene>
    <name evidence="1" type="ORF">BDEG_27245</name>
</gene>
<evidence type="ECO:0008006" key="3">
    <source>
        <dbReference type="Google" id="ProtNLM"/>
    </source>
</evidence>